<keyword evidence="2 5" id="KW-0812">Transmembrane</keyword>
<evidence type="ECO:0000256" key="1">
    <source>
        <dbReference type="ARBA" id="ARBA00004370"/>
    </source>
</evidence>
<dbReference type="AlphaFoldDB" id="A0AA36H2W5"/>
<evidence type="ECO:0000313" key="7">
    <source>
        <dbReference type="Proteomes" id="UP001176961"/>
    </source>
</evidence>
<name>A0AA36H2W5_CYLNA</name>
<dbReference type="Pfam" id="PF10320">
    <property type="entry name" value="7TM_GPCR_Srsx"/>
    <property type="match status" value="1"/>
</dbReference>
<evidence type="ECO:0000256" key="3">
    <source>
        <dbReference type="ARBA" id="ARBA00022989"/>
    </source>
</evidence>
<feature type="transmembrane region" description="Helical" evidence="5">
    <location>
        <begin position="117"/>
        <end position="140"/>
    </location>
</feature>
<dbReference type="Gene3D" id="1.20.1070.10">
    <property type="entry name" value="Rhodopsin 7-helix transmembrane proteins"/>
    <property type="match status" value="1"/>
</dbReference>
<dbReference type="InterPro" id="IPR019424">
    <property type="entry name" value="7TM_GPCR_Srsx"/>
</dbReference>
<dbReference type="InterPro" id="IPR047130">
    <property type="entry name" value="7TM_GPCR_Srsx_nematod"/>
</dbReference>
<dbReference type="SUPFAM" id="SSF81321">
    <property type="entry name" value="Family A G protein-coupled receptor-like"/>
    <property type="match status" value="1"/>
</dbReference>
<accession>A0AA36H2W5</accession>
<evidence type="ECO:0000256" key="2">
    <source>
        <dbReference type="ARBA" id="ARBA00022692"/>
    </source>
</evidence>
<gene>
    <name evidence="6" type="ORF">CYNAS_LOCUS14758</name>
</gene>
<comment type="caution">
    <text evidence="6">The sequence shown here is derived from an EMBL/GenBank/DDBJ whole genome shotgun (WGS) entry which is preliminary data.</text>
</comment>
<dbReference type="GO" id="GO:0004930">
    <property type="term" value="F:G protein-coupled receptor activity"/>
    <property type="evidence" value="ECO:0007669"/>
    <property type="project" value="InterPro"/>
</dbReference>
<keyword evidence="4 5" id="KW-0472">Membrane</keyword>
<feature type="transmembrane region" description="Helical" evidence="5">
    <location>
        <begin position="12"/>
        <end position="31"/>
    </location>
</feature>
<keyword evidence="3 5" id="KW-1133">Transmembrane helix</keyword>
<reference evidence="6" key="1">
    <citation type="submission" date="2023-07" db="EMBL/GenBank/DDBJ databases">
        <authorList>
            <consortium name="CYATHOMIX"/>
        </authorList>
    </citation>
    <scope>NUCLEOTIDE SEQUENCE</scope>
    <source>
        <strain evidence="6">N/A</strain>
    </source>
</reference>
<proteinExistence type="predicted"/>
<comment type="subcellular location">
    <subcellularLocation>
        <location evidence="1">Membrane</location>
    </subcellularLocation>
</comment>
<dbReference type="Proteomes" id="UP001176961">
    <property type="component" value="Unassembled WGS sequence"/>
</dbReference>
<dbReference type="PANTHER" id="PTHR23360">
    <property type="entry name" value="G-PROTEIN COUPLED RECEPTORS FAMILY 1 PROFILE DOMAIN-CONTAINING PROTEIN-RELATED"/>
    <property type="match status" value="1"/>
</dbReference>
<dbReference type="SMART" id="SM01381">
    <property type="entry name" value="7TM_GPCR_Srsx"/>
    <property type="match status" value="1"/>
</dbReference>
<dbReference type="InterPro" id="IPR000276">
    <property type="entry name" value="GPCR_Rhodpsn"/>
</dbReference>
<evidence type="ECO:0008006" key="8">
    <source>
        <dbReference type="Google" id="ProtNLM"/>
    </source>
</evidence>
<organism evidence="6 7">
    <name type="scientific">Cylicocyclus nassatus</name>
    <name type="common">Nematode worm</name>
    <dbReference type="NCBI Taxonomy" id="53992"/>
    <lineage>
        <taxon>Eukaryota</taxon>
        <taxon>Metazoa</taxon>
        <taxon>Ecdysozoa</taxon>
        <taxon>Nematoda</taxon>
        <taxon>Chromadorea</taxon>
        <taxon>Rhabditida</taxon>
        <taxon>Rhabditina</taxon>
        <taxon>Rhabditomorpha</taxon>
        <taxon>Strongyloidea</taxon>
        <taxon>Strongylidae</taxon>
        <taxon>Cylicocyclus</taxon>
    </lineage>
</organism>
<protein>
    <recommendedName>
        <fullName evidence="8">G-protein coupled receptors family 1 profile domain-containing protein</fullName>
    </recommendedName>
</protein>
<evidence type="ECO:0000313" key="6">
    <source>
        <dbReference type="EMBL" id="CAJ0602775.1"/>
    </source>
</evidence>
<dbReference type="PANTHER" id="PTHR23360:SF37">
    <property type="entry name" value="G-PROTEIN COUPLED RECEPTORS FAMILY 1 PROFILE DOMAIN-CONTAINING PROTEIN"/>
    <property type="match status" value="1"/>
</dbReference>
<evidence type="ECO:0000256" key="5">
    <source>
        <dbReference type="SAM" id="Phobius"/>
    </source>
</evidence>
<dbReference type="EMBL" id="CATQJL010000305">
    <property type="protein sequence ID" value="CAJ0602775.1"/>
    <property type="molecule type" value="Genomic_DNA"/>
</dbReference>
<evidence type="ECO:0000256" key="4">
    <source>
        <dbReference type="ARBA" id="ARBA00023136"/>
    </source>
</evidence>
<dbReference type="GO" id="GO:0016020">
    <property type="term" value="C:membrane"/>
    <property type="evidence" value="ECO:0007669"/>
    <property type="project" value="UniProtKB-SubCell"/>
</dbReference>
<sequence>MRTDESIVSAEVIIFFIVGVFGNFNLLWMTVRRKSLQSKPGILLGINAISHMICLFGETSNAAFLISHTSVSRRDCFLIISPYIFTISHQAVMTLAISADLLYALLFPIWYQVLPTLSYIITIFGICSVYALFVLISGLMNLDDEIIRCNVPLGKTAQSVLLALI</sequence>
<keyword evidence="7" id="KW-1185">Reference proteome</keyword>